<reference evidence="5" key="2">
    <citation type="journal article" date="2022" name="Front. Microbiol.">
        <title>New perspectives on an old grouping: The genomic and phenotypic variability of Oxalobacter formigenes and the implications for calcium oxalate stone prevention.</title>
        <authorList>
            <person name="Chmiel J.A."/>
            <person name="Carr C."/>
            <person name="Stuivenberg G.A."/>
            <person name="Venema R."/>
            <person name="Chanyi R.M."/>
            <person name="Al K.F."/>
            <person name="Giguere D."/>
            <person name="Say H."/>
            <person name="Akouris P.P."/>
            <person name="Dominguez Romero S.A."/>
            <person name="Kwong A."/>
            <person name="Tai V."/>
            <person name="Koval S.F."/>
            <person name="Razvi H."/>
            <person name="Bjazevic J."/>
            <person name="Burton J.P."/>
        </authorList>
    </citation>
    <scope>NUCLEOTIDE SEQUENCE</scope>
    <source>
        <strain evidence="5">OxK</strain>
    </source>
</reference>
<dbReference type="InterPro" id="IPR036921">
    <property type="entry name" value="PurM-like_N_sf"/>
</dbReference>
<feature type="binding site" evidence="2">
    <location>
        <begin position="117"/>
        <end position="118"/>
    </location>
    <ligand>
        <name>ATP</name>
        <dbReference type="ChEBI" id="CHEBI:30616"/>
    </ligand>
</feature>
<keyword evidence="1 2" id="KW-0784">Thiamine biosynthesis</keyword>
<dbReference type="Proteomes" id="UP001164819">
    <property type="component" value="Chromosome"/>
</dbReference>
<comment type="pathway">
    <text evidence="2">Cofactor biosynthesis; thiamine diphosphate biosynthesis; thiamine diphosphate from thiamine phosphate: step 1/1.</text>
</comment>
<dbReference type="PANTHER" id="PTHR30270">
    <property type="entry name" value="THIAMINE-MONOPHOSPHATE KINASE"/>
    <property type="match status" value="1"/>
</dbReference>
<feature type="binding site" evidence="2">
    <location>
        <position position="71"/>
    </location>
    <ligand>
        <name>Mg(2+)</name>
        <dbReference type="ChEBI" id="CHEBI:18420"/>
        <label>4</label>
    </ligand>
</feature>
<feature type="binding site" evidence="2">
    <location>
        <position position="207"/>
    </location>
    <ligand>
        <name>Mg(2+)</name>
        <dbReference type="ChEBI" id="CHEBI:18420"/>
        <label>3</label>
    </ligand>
</feature>
<dbReference type="Pfam" id="PF00586">
    <property type="entry name" value="AIRS"/>
    <property type="match status" value="1"/>
</dbReference>
<organism evidence="5">
    <name type="scientific">Oxalobacter aliiformigenes</name>
    <dbReference type="NCBI Taxonomy" id="2946593"/>
    <lineage>
        <taxon>Bacteria</taxon>
        <taxon>Pseudomonadati</taxon>
        <taxon>Pseudomonadota</taxon>
        <taxon>Betaproteobacteria</taxon>
        <taxon>Burkholderiales</taxon>
        <taxon>Oxalobacteraceae</taxon>
        <taxon>Oxalobacter</taxon>
    </lineage>
</organism>
<evidence type="ECO:0000313" key="7">
    <source>
        <dbReference type="Proteomes" id="UP001164794"/>
    </source>
</evidence>
<keyword evidence="2 5" id="KW-0418">Kinase</keyword>
<comment type="caution">
    <text evidence="2">Lacks conserved residue(s) required for the propagation of feature annotation.</text>
</comment>
<feature type="domain" description="PurM-like N-terminal" evidence="3">
    <location>
        <begin position="24"/>
        <end position="133"/>
    </location>
</feature>
<feature type="binding site" evidence="2">
    <location>
        <position position="313"/>
    </location>
    <ligand>
        <name>substrate</name>
    </ligand>
</feature>
<keyword evidence="2" id="KW-0067">ATP-binding</keyword>
<dbReference type="GO" id="GO:0000287">
    <property type="term" value="F:magnesium ion binding"/>
    <property type="evidence" value="ECO:0007669"/>
    <property type="project" value="UniProtKB-UniRule"/>
</dbReference>
<dbReference type="CDD" id="cd02194">
    <property type="entry name" value="ThiL"/>
    <property type="match status" value="1"/>
</dbReference>
<dbReference type="SUPFAM" id="SSF56042">
    <property type="entry name" value="PurM C-terminal domain-like"/>
    <property type="match status" value="1"/>
</dbReference>
<comment type="similarity">
    <text evidence="2">Belongs to the thiamine-monophosphate kinase family.</text>
</comment>
<dbReference type="GO" id="GO:0005524">
    <property type="term" value="F:ATP binding"/>
    <property type="evidence" value="ECO:0007669"/>
    <property type="project" value="UniProtKB-UniRule"/>
</dbReference>
<evidence type="ECO:0000259" key="4">
    <source>
        <dbReference type="Pfam" id="PF02769"/>
    </source>
</evidence>
<feature type="binding site" evidence="2">
    <location>
        <position position="257"/>
    </location>
    <ligand>
        <name>substrate</name>
    </ligand>
</feature>
<dbReference type="InterPro" id="IPR010918">
    <property type="entry name" value="PurM-like_C_dom"/>
</dbReference>
<feature type="binding site" evidence="2">
    <location>
        <position position="50"/>
    </location>
    <ligand>
        <name>substrate</name>
    </ligand>
</feature>
<evidence type="ECO:0000256" key="2">
    <source>
        <dbReference type="HAMAP-Rule" id="MF_02128"/>
    </source>
</evidence>
<feature type="binding site" evidence="2">
    <location>
        <position position="142"/>
    </location>
    <ligand>
        <name>ATP</name>
        <dbReference type="ChEBI" id="CHEBI:30616"/>
    </ligand>
</feature>
<dbReference type="EMBL" id="CP098248">
    <property type="protein sequence ID" value="WAV97474.1"/>
    <property type="molecule type" value="Genomic_DNA"/>
</dbReference>
<dbReference type="PANTHER" id="PTHR30270:SF0">
    <property type="entry name" value="THIAMINE-MONOPHOSPHATE KINASE"/>
    <property type="match status" value="1"/>
</dbReference>
<feature type="domain" description="PurM-like C-terminal" evidence="4">
    <location>
        <begin position="148"/>
        <end position="298"/>
    </location>
</feature>
<feature type="binding site" evidence="2">
    <location>
        <position position="43"/>
    </location>
    <ligand>
        <name>Mg(2+)</name>
        <dbReference type="ChEBI" id="CHEBI:18420"/>
        <label>1</label>
    </ligand>
</feature>
<feature type="binding site" evidence="2">
    <location>
        <position position="42"/>
    </location>
    <ligand>
        <name>Mg(2+)</name>
        <dbReference type="ChEBI" id="CHEBI:18420"/>
        <label>1</label>
    </ligand>
</feature>
<feature type="binding site" evidence="2">
    <location>
        <position position="118"/>
    </location>
    <ligand>
        <name>Mg(2+)</name>
        <dbReference type="ChEBI" id="CHEBI:18420"/>
        <label>1</label>
    </ligand>
</feature>
<dbReference type="SUPFAM" id="SSF55326">
    <property type="entry name" value="PurM N-terminal domain-like"/>
    <property type="match status" value="1"/>
</dbReference>
<keyword evidence="2" id="KW-0460">Magnesium</keyword>
<gene>
    <name evidence="2 5" type="primary">thiL</name>
    <name evidence="6" type="ORF">NB645_01615</name>
    <name evidence="5" type="ORF">NB646_02730</name>
</gene>
<keyword evidence="2" id="KW-0479">Metal-binding</keyword>
<keyword evidence="2 5" id="KW-0808">Transferase</keyword>
<comment type="catalytic activity">
    <reaction evidence="2">
        <text>thiamine phosphate + ATP = thiamine diphosphate + ADP</text>
        <dbReference type="Rhea" id="RHEA:15913"/>
        <dbReference type="ChEBI" id="CHEBI:30616"/>
        <dbReference type="ChEBI" id="CHEBI:37575"/>
        <dbReference type="ChEBI" id="CHEBI:58937"/>
        <dbReference type="ChEBI" id="CHEBI:456216"/>
        <dbReference type="EC" id="2.7.4.16"/>
    </reaction>
</comment>
<dbReference type="Pfam" id="PF02769">
    <property type="entry name" value="AIRS_C"/>
    <property type="match status" value="1"/>
</dbReference>
<keyword evidence="7" id="KW-1185">Reference proteome</keyword>
<accession>A0A9E9L8K4</accession>
<keyword evidence="2" id="KW-0547">Nucleotide-binding</keyword>
<sequence length="321" mass="34637">MLSEFDLITKYFTKPISNASLGIGDDCALLMPTPGTQMAISTDMLVSGTHFFPDTDPAQLGHKSLAVNLSDLAAMGADPVAFTLALALPRAEETWLKPFSEGMFSLANLFQCELIGGDTTKGPLNICITVFGQIPLGQAIRRDNARHGDDIWISGTIGDARLALAHCRRETALNDDEFSKVLPRLQMPMPRVALGKALRKIASAALDLSDGLLGDLTHILNASKVGATVNIDALPVSSILARQPEDFRMLCALGGGDDYELCFTAPVSKRSRVLEASDKTGIPVTRVGFIESTPGLRLRNNNGELQTFSHHSFDHFLTTEK</sequence>
<dbReference type="GO" id="GO:0009228">
    <property type="term" value="P:thiamine biosynthetic process"/>
    <property type="evidence" value="ECO:0007669"/>
    <property type="project" value="UniProtKB-KW"/>
</dbReference>
<feature type="binding site" evidence="2">
    <location>
        <position position="209"/>
    </location>
    <ligand>
        <name>ATP</name>
        <dbReference type="ChEBI" id="CHEBI:30616"/>
    </ligand>
</feature>
<reference evidence="6" key="1">
    <citation type="journal article" date="2022" name="Front. Microbiol.">
        <title>New perspectives on an old grouping: The genomic and phenotypic variability of Oxalobacter formigenes and the implications for calcium oxalate stone prevention.</title>
        <authorList>
            <person name="Chmiel J.A."/>
            <person name="Carr C."/>
            <person name="Stuivenberg G.A."/>
            <person name="Venema R."/>
            <person name="Chanyi R.M."/>
            <person name="Al K.F."/>
            <person name="Giguere D."/>
            <person name="Say H."/>
            <person name="Akouris P.P."/>
            <person name="Dominguez Romero S.A."/>
            <person name="Kwong A."/>
            <person name="Tai V."/>
            <person name="Koval S.F."/>
            <person name="Razvi H."/>
            <person name="Bjazevic J."/>
            <person name="Burton J.P."/>
        </authorList>
    </citation>
    <scope>NUCLEOTIDE SEQUENCE</scope>
    <source>
        <strain evidence="6">HOxNP-1</strain>
    </source>
</reference>
<dbReference type="Gene3D" id="3.90.650.10">
    <property type="entry name" value="PurM-like C-terminal domain"/>
    <property type="match status" value="1"/>
</dbReference>
<evidence type="ECO:0000313" key="6">
    <source>
        <dbReference type="EMBL" id="WAV97474.1"/>
    </source>
</evidence>
<comment type="function">
    <text evidence="2">Catalyzes the ATP-dependent phosphorylation of thiamine-monophosphate (TMP) to form thiamine-pyrophosphate (TPP), the active form of vitamin B1.</text>
</comment>
<feature type="binding site" evidence="2">
    <location>
        <position position="71"/>
    </location>
    <ligand>
        <name>Mg(2+)</name>
        <dbReference type="ChEBI" id="CHEBI:18420"/>
        <label>2</label>
    </ligand>
</feature>
<feature type="binding site" evidence="2">
    <location>
        <position position="43"/>
    </location>
    <ligand>
        <name>Mg(2+)</name>
        <dbReference type="ChEBI" id="CHEBI:18420"/>
        <label>2</label>
    </ligand>
</feature>
<comment type="miscellaneous">
    <text evidence="2">Reaction mechanism of ThiL seems to utilize a direct, inline transfer of the gamma-phosphate of ATP to TMP rather than a phosphorylated enzyme intermediate.</text>
</comment>
<feature type="binding site" evidence="2">
    <location>
        <position position="26"/>
    </location>
    <ligand>
        <name>Mg(2+)</name>
        <dbReference type="ChEBI" id="CHEBI:18420"/>
        <label>3</label>
    </ligand>
</feature>
<dbReference type="HAMAP" id="MF_02128">
    <property type="entry name" value="TMP_kinase"/>
    <property type="match status" value="1"/>
</dbReference>
<feature type="binding site" evidence="2">
    <location>
        <position position="71"/>
    </location>
    <ligand>
        <name>Mg(2+)</name>
        <dbReference type="ChEBI" id="CHEBI:18420"/>
        <label>3</label>
    </ligand>
</feature>
<proteinExistence type="inferred from homology"/>
<name>A0A9E9L8K4_9BURK</name>
<feature type="binding site" evidence="2">
    <location>
        <position position="41"/>
    </location>
    <ligand>
        <name>Mg(2+)</name>
        <dbReference type="ChEBI" id="CHEBI:18420"/>
        <label>4</label>
    </ligand>
</feature>
<evidence type="ECO:0000259" key="3">
    <source>
        <dbReference type="Pfam" id="PF00586"/>
    </source>
</evidence>
<feature type="binding site" evidence="2">
    <location>
        <position position="26"/>
    </location>
    <ligand>
        <name>Mg(2+)</name>
        <dbReference type="ChEBI" id="CHEBI:18420"/>
        <label>4</label>
    </ligand>
</feature>
<dbReference type="Proteomes" id="UP001164794">
    <property type="component" value="Chromosome"/>
</dbReference>
<dbReference type="GO" id="GO:0009229">
    <property type="term" value="P:thiamine diphosphate biosynthetic process"/>
    <property type="evidence" value="ECO:0007669"/>
    <property type="project" value="UniProtKB-UniRule"/>
</dbReference>
<dbReference type="PIRSF" id="PIRSF005303">
    <property type="entry name" value="Thiam_monoph_kin"/>
    <property type="match status" value="1"/>
</dbReference>
<evidence type="ECO:0000256" key="1">
    <source>
        <dbReference type="ARBA" id="ARBA00022977"/>
    </source>
</evidence>
<dbReference type="GO" id="GO:0009030">
    <property type="term" value="F:thiamine-phosphate kinase activity"/>
    <property type="evidence" value="ECO:0007669"/>
    <property type="project" value="UniProtKB-UniRule"/>
</dbReference>
<dbReference type="NCBIfam" id="TIGR01379">
    <property type="entry name" value="thiL"/>
    <property type="match status" value="1"/>
</dbReference>
<protein>
    <recommendedName>
        <fullName evidence="2">Thiamine-monophosphate kinase</fullName>
        <shortName evidence="2">TMP kinase</shortName>
        <shortName evidence="2">Thiamine-phosphate kinase</shortName>
        <ecNumber evidence="2">2.7.4.16</ecNumber>
    </recommendedName>
</protein>
<dbReference type="Gene3D" id="3.30.1330.10">
    <property type="entry name" value="PurM-like, N-terminal domain"/>
    <property type="match status" value="1"/>
</dbReference>
<dbReference type="RefSeq" id="WP_269264946.1">
    <property type="nucleotide sequence ID" value="NZ_CP098248.1"/>
</dbReference>
<dbReference type="InterPro" id="IPR016188">
    <property type="entry name" value="PurM-like_N"/>
</dbReference>
<feature type="binding site" evidence="2">
    <location>
        <position position="210"/>
    </location>
    <ligand>
        <name>Mg(2+)</name>
        <dbReference type="ChEBI" id="CHEBI:18420"/>
        <label>5</label>
    </ligand>
</feature>
<dbReference type="AlphaFoldDB" id="A0A9E9L8K4"/>
<dbReference type="InterPro" id="IPR036676">
    <property type="entry name" value="PurM-like_C_sf"/>
</dbReference>
<evidence type="ECO:0000313" key="5">
    <source>
        <dbReference type="EMBL" id="WAV91688.1"/>
    </source>
</evidence>
<dbReference type="EC" id="2.7.4.16" evidence="2"/>
<dbReference type="InterPro" id="IPR006283">
    <property type="entry name" value="ThiL-like"/>
</dbReference>
<dbReference type="EMBL" id="CP098251">
    <property type="protein sequence ID" value="WAV91688.1"/>
    <property type="molecule type" value="Genomic_DNA"/>
</dbReference>